<feature type="coiled-coil region" evidence="1">
    <location>
        <begin position="260"/>
        <end position="287"/>
    </location>
</feature>
<dbReference type="PROSITE" id="PS00028">
    <property type="entry name" value="ZINC_FINGER_C2H2_1"/>
    <property type="match status" value="1"/>
</dbReference>
<evidence type="ECO:0000313" key="3">
    <source>
        <dbReference type="EMBL" id="KAK9096183.1"/>
    </source>
</evidence>
<feature type="domain" description="C2H2-type" evidence="2">
    <location>
        <begin position="160"/>
        <end position="182"/>
    </location>
</feature>
<name>A0AAP0ET42_9MAGN</name>
<dbReference type="EMBL" id="JBBNAE010000009">
    <property type="protein sequence ID" value="KAK9096183.1"/>
    <property type="molecule type" value="Genomic_DNA"/>
</dbReference>
<organism evidence="3 4">
    <name type="scientific">Stephania japonica</name>
    <dbReference type="NCBI Taxonomy" id="461633"/>
    <lineage>
        <taxon>Eukaryota</taxon>
        <taxon>Viridiplantae</taxon>
        <taxon>Streptophyta</taxon>
        <taxon>Embryophyta</taxon>
        <taxon>Tracheophyta</taxon>
        <taxon>Spermatophyta</taxon>
        <taxon>Magnoliopsida</taxon>
        <taxon>Ranunculales</taxon>
        <taxon>Menispermaceae</taxon>
        <taxon>Menispermoideae</taxon>
        <taxon>Cissampelideae</taxon>
        <taxon>Stephania</taxon>
    </lineage>
</organism>
<keyword evidence="1" id="KW-0175">Coiled coil</keyword>
<dbReference type="AlphaFoldDB" id="A0AAP0ET42"/>
<gene>
    <name evidence="3" type="ORF">Sjap_021680</name>
</gene>
<dbReference type="Proteomes" id="UP001417504">
    <property type="component" value="Unassembled WGS sequence"/>
</dbReference>
<evidence type="ECO:0000313" key="4">
    <source>
        <dbReference type="Proteomes" id="UP001417504"/>
    </source>
</evidence>
<sequence length="454" mass="50915">MDGVGIGTTLPVTSDASGVRPHKASGPVFLLALLSYFSRTHRLVCDDGADRAETSKGKELMLVGDNIGTSEDLHAHTGECSEEAQQVVSESDGAAGTRHVNFSSAGCKNTCPSFSREAFHGFINFLKLAVASAAMEISQWPPTTIIMIDSKTHTIMVEACDFCGESFHPTYACPYHPRYGNHHSASYVSPQPDFCMSRPSPRIPQQERRTIEDMEKDMISDWLSPSTKKYPFDDWSNSSYQQDTYSSMHNQPSRDIIRFLLETEQDMNLTEQELDQWIEQRDQEAEEEIKSILQKISTETMSAIPLESVEVNEVTPIEDYWSEPEEIIEVSLHEPDISIAQNEASEAEKEIDVILERPEEPQNENKEDQPLVLVKPPTLLCLPVKFKKWVVVKERSQIFYTADTFVSNDDDAIDSYVLEVLDELLNLKEGMPAELPKAIDAPFVVDISKGEGIT</sequence>
<accession>A0AAP0ET42</accession>
<reference evidence="3 4" key="1">
    <citation type="submission" date="2024-01" db="EMBL/GenBank/DDBJ databases">
        <title>Genome assemblies of Stephania.</title>
        <authorList>
            <person name="Yang L."/>
        </authorList>
    </citation>
    <scope>NUCLEOTIDE SEQUENCE [LARGE SCALE GENOMIC DNA]</scope>
    <source>
        <strain evidence="3">QJT</strain>
        <tissue evidence="3">Leaf</tissue>
    </source>
</reference>
<keyword evidence="4" id="KW-1185">Reference proteome</keyword>
<dbReference type="InterPro" id="IPR013087">
    <property type="entry name" value="Znf_C2H2_type"/>
</dbReference>
<evidence type="ECO:0000259" key="2">
    <source>
        <dbReference type="PROSITE" id="PS00028"/>
    </source>
</evidence>
<proteinExistence type="predicted"/>
<protein>
    <recommendedName>
        <fullName evidence="2">C2H2-type domain-containing protein</fullName>
    </recommendedName>
</protein>
<evidence type="ECO:0000256" key="1">
    <source>
        <dbReference type="SAM" id="Coils"/>
    </source>
</evidence>
<comment type="caution">
    <text evidence="3">The sequence shown here is derived from an EMBL/GenBank/DDBJ whole genome shotgun (WGS) entry which is preliminary data.</text>
</comment>